<evidence type="ECO:0000259" key="3">
    <source>
        <dbReference type="Pfam" id="PF10988"/>
    </source>
</evidence>
<evidence type="ECO:0000313" key="5">
    <source>
        <dbReference type="Proteomes" id="UP000199321"/>
    </source>
</evidence>
<dbReference type="InterPro" id="IPR021255">
    <property type="entry name" value="DUF2807"/>
</dbReference>
<dbReference type="Gene3D" id="2.160.20.120">
    <property type="match status" value="1"/>
</dbReference>
<proteinExistence type="predicted"/>
<feature type="compositionally biased region" description="Polar residues" evidence="1">
    <location>
        <begin position="219"/>
        <end position="229"/>
    </location>
</feature>
<gene>
    <name evidence="4" type="ORF">SAMN05421855_102214</name>
</gene>
<feature type="domain" description="Putative auto-transporter adhesin head GIN" evidence="3">
    <location>
        <begin position="45"/>
        <end position="224"/>
    </location>
</feature>
<dbReference type="RefSeq" id="WP_093142432.1">
    <property type="nucleotide sequence ID" value="NZ_BMWO01000002.1"/>
</dbReference>
<name>A0A1G7EY46_9FLAO</name>
<dbReference type="Pfam" id="PF10988">
    <property type="entry name" value="DUF2807"/>
    <property type="match status" value="1"/>
</dbReference>
<feature type="region of interest" description="Disordered" evidence="1">
    <location>
        <begin position="219"/>
        <end position="240"/>
    </location>
</feature>
<dbReference type="Proteomes" id="UP000199321">
    <property type="component" value="Unassembled WGS sequence"/>
</dbReference>
<dbReference type="STRING" id="227084.SAMN05421855_102214"/>
<organism evidence="4 5">
    <name type="scientific">Ulvibacter litoralis</name>
    <dbReference type="NCBI Taxonomy" id="227084"/>
    <lineage>
        <taxon>Bacteria</taxon>
        <taxon>Pseudomonadati</taxon>
        <taxon>Bacteroidota</taxon>
        <taxon>Flavobacteriia</taxon>
        <taxon>Flavobacteriales</taxon>
        <taxon>Flavobacteriaceae</taxon>
        <taxon>Ulvibacter</taxon>
    </lineage>
</organism>
<reference evidence="4 5" key="1">
    <citation type="submission" date="2016-10" db="EMBL/GenBank/DDBJ databases">
        <authorList>
            <person name="de Groot N.N."/>
        </authorList>
    </citation>
    <scope>NUCLEOTIDE SEQUENCE [LARGE SCALE GENOMIC DNA]</scope>
    <source>
        <strain evidence="4 5">DSM 16195</strain>
    </source>
</reference>
<evidence type="ECO:0000256" key="1">
    <source>
        <dbReference type="SAM" id="MobiDB-lite"/>
    </source>
</evidence>
<dbReference type="EMBL" id="FNBA01000002">
    <property type="protein sequence ID" value="SDE68568.1"/>
    <property type="molecule type" value="Genomic_DNA"/>
</dbReference>
<evidence type="ECO:0000313" key="4">
    <source>
        <dbReference type="EMBL" id="SDE68568.1"/>
    </source>
</evidence>
<protein>
    <submittedName>
        <fullName evidence="4">Putative auto-transporter adhesin, head GIN domain</fullName>
    </submittedName>
</protein>
<evidence type="ECO:0000256" key="2">
    <source>
        <dbReference type="SAM" id="SignalP"/>
    </source>
</evidence>
<dbReference type="OrthoDB" id="5585143at2"/>
<dbReference type="AlphaFoldDB" id="A0A1G7EY46"/>
<keyword evidence="5" id="KW-1185">Reference proteome</keyword>
<dbReference type="PROSITE" id="PS51257">
    <property type="entry name" value="PROKAR_LIPOPROTEIN"/>
    <property type="match status" value="1"/>
</dbReference>
<keyword evidence="2" id="KW-0732">Signal</keyword>
<sequence>MKLIKTITLVLSAVLLTSCHFDINIGKVDGNGNVTTEERPVTESFHKVKGSAGLDVYLTEGSENKIVVEADENLHEIIETEIHDGKLSIGTRESIGRSESKKVYVTYKSIDHVYASSGADVIVNSILKSEYITLDVSSGSDLEVEVFAREVNAESSSGADLKISGKATSLLASSSSGSEIDAEELIVLNCNADASSGGDITVHVKEKLTTEATSGGSINYYGNPTAVSNDENRSGNVHKM</sequence>
<feature type="chain" id="PRO_5011718265" evidence="2">
    <location>
        <begin position="22"/>
        <end position="240"/>
    </location>
</feature>
<accession>A0A1G7EY46</accession>
<feature type="signal peptide" evidence="2">
    <location>
        <begin position="1"/>
        <end position="21"/>
    </location>
</feature>